<evidence type="ECO:0000313" key="2">
    <source>
        <dbReference type="EMBL" id="HHO74376.1"/>
    </source>
</evidence>
<accession>A0A7C5X498</accession>
<reference evidence="2" key="1">
    <citation type="journal article" date="2020" name="mSystems">
        <title>Genome- and Community-Level Interaction Insights into Carbon Utilization and Element Cycling Functions of Hydrothermarchaeota in Hydrothermal Sediment.</title>
        <authorList>
            <person name="Zhou Z."/>
            <person name="Liu Y."/>
            <person name="Xu W."/>
            <person name="Pan J."/>
            <person name="Luo Z.H."/>
            <person name="Li M."/>
        </authorList>
    </citation>
    <scope>NUCLEOTIDE SEQUENCE [LARGE SCALE GENOMIC DNA]</scope>
    <source>
        <strain evidence="2">SpSt-114</strain>
    </source>
</reference>
<evidence type="ECO:0000256" key="1">
    <source>
        <dbReference type="SAM" id="Phobius"/>
    </source>
</evidence>
<name>A0A7C5X498_9AQUI</name>
<dbReference type="AlphaFoldDB" id="A0A7C5X498"/>
<keyword evidence="1" id="KW-0812">Transmembrane</keyword>
<sequence length="160" mass="18591">MKRAFTLLELIIVITLLGLVFGLFSYVFKSSVESSVFLAGDSQRLKEEALLVWNIQRKVVSAKDAYMERDKLFLHTYAGDYYQGLVKCAFIYKDGVLYYYEFPYPYGDIKFYEDDKLIKLGKFEELSFSAVKGGKTEETYKGLPDLYRITIDGREYLIKP</sequence>
<keyword evidence="1" id="KW-0472">Membrane</keyword>
<gene>
    <name evidence="2" type="ORF">ENN04_07085</name>
</gene>
<keyword evidence="1" id="KW-1133">Transmembrane helix</keyword>
<proteinExistence type="predicted"/>
<feature type="transmembrane region" description="Helical" evidence="1">
    <location>
        <begin position="7"/>
        <end position="28"/>
    </location>
</feature>
<dbReference type="Pfam" id="PF07963">
    <property type="entry name" value="N_methyl"/>
    <property type="match status" value="1"/>
</dbReference>
<dbReference type="NCBIfam" id="TIGR02532">
    <property type="entry name" value="IV_pilin_GFxxxE"/>
    <property type="match status" value="1"/>
</dbReference>
<organism evidence="2">
    <name type="scientific">Thermocrinis ruber</name>
    <dbReference type="NCBI Taxonomy" id="75906"/>
    <lineage>
        <taxon>Bacteria</taxon>
        <taxon>Pseudomonadati</taxon>
        <taxon>Aquificota</taxon>
        <taxon>Aquificia</taxon>
        <taxon>Aquificales</taxon>
        <taxon>Aquificaceae</taxon>
        <taxon>Thermocrinis</taxon>
    </lineage>
</organism>
<dbReference type="InterPro" id="IPR012902">
    <property type="entry name" value="N_methyl_site"/>
</dbReference>
<comment type="caution">
    <text evidence="2">The sequence shown here is derived from an EMBL/GenBank/DDBJ whole genome shotgun (WGS) entry which is preliminary data.</text>
</comment>
<dbReference type="EMBL" id="DSAC01000089">
    <property type="protein sequence ID" value="HHO74376.1"/>
    <property type="molecule type" value="Genomic_DNA"/>
</dbReference>
<protein>
    <submittedName>
        <fullName evidence="2">Type II secretion system protein</fullName>
    </submittedName>
</protein>